<evidence type="ECO:0000313" key="3">
    <source>
        <dbReference type="EMBL" id="ABD05467.1"/>
    </source>
</evidence>
<dbReference type="eggNOG" id="COG3182">
    <property type="taxonomic scope" value="Bacteria"/>
</dbReference>
<dbReference type="RefSeq" id="WP_011439656.1">
    <property type="nucleotide sequence ID" value="NC_007778.1"/>
</dbReference>
<proteinExistence type="predicted"/>
<reference evidence="3 4" key="1">
    <citation type="submission" date="2006-01" db="EMBL/GenBank/DDBJ databases">
        <title>Complete sequence of Rhodopseudomonas palustris HaA2.</title>
        <authorList>
            <consortium name="US DOE Joint Genome Institute"/>
            <person name="Copeland A."/>
            <person name="Lucas S."/>
            <person name="Lapidus A."/>
            <person name="Barry K."/>
            <person name="Detter J.C."/>
            <person name="Glavina T."/>
            <person name="Hammon N."/>
            <person name="Israni S."/>
            <person name="Pitluck S."/>
            <person name="Chain P."/>
            <person name="Malfatti S."/>
            <person name="Shin M."/>
            <person name="Vergez L."/>
            <person name="Schmutz J."/>
            <person name="Larimer F."/>
            <person name="Land M."/>
            <person name="Hauser L."/>
            <person name="Pelletier D.A."/>
            <person name="Kyrpides N."/>
            <person name="Anderson I."/>
            <person name="Oda Y."/>
            <person name="Harwood C.S."/>
            <person name="Richardson P."/>
        </authorList>
    </citation>
    <scope>NUCLEOTIDE SEQUENCE [LARGE SCALE GENOMIC DNA]</scope>
    <source>
        <strain evidence="3 4">HaA2</strain>
    </source>
</reference>
<sequence length="439" mass="49095">MRAIFGRLHRWAGLLTAAFLFFSGVTGAIISWDHEIDETLNAKFYDVSTPGPAMASVDLVKQIESRDPRARVIFFPMTPEPGHSLAFFVQPRIDPSTSKRYPLDYNQIFLDPNTGAELGRRYWGAVWPVTSENFVSFLYKLHYTMHIPEFWGSDRWGARLLGIIAIIWTIDCFVGFYLTLPARRLLRAGQAPSVKRELGKGFWARWAPAWKIKTSGSAYRINFDIHRAFSLWTWAVLFVVAFTAFSLNLYFEVFSPIMKTVSNYTPTPFEQRPYRSLDDPIEPKMSFAQIAARAEADGKARGFTAPLGSLFYGPAHGVFAAQFFKPGDDHGAAGVGPAQLYYDSEDGRPLGERLPWVGTAADIFVQMQFPLHSGRILGLPGRILISAMGLVVAALSVTGVVIWWRKRRARIASRRGATRAGARPAGSRWPVPGEPERAG</sequence>
<name>Q2J243_RHOP2</name>
<feature type="region of interest" description="Disordered" evidence="1">
    <location>
        <begin position="415"/>
        <end position="439"/>
    </location>
</feature>
<dbReference type="AlphaFoldDB" id="Q2J243"/>
<accession>Q2J243</accession>
<dbReference type="OrthoDB" id="7238323at2"/>
<keyword evidence="2" id="KW-1133">Transmembrane helix</keyword>
<feature type="transmembrane region" description="Helical" evidence="2">
    <location>
        <begin position="383"/>
        <end position="404"/>
    </location>
</feature>
<evidence type="ECO:0000256" key="1">
    <source>
        <dbReference type="SAM" id="MobiDB-lite"/>
    </source>
</evidence>
<feature type="transmembrane region" description="Helical" evidence="2">
    <location>
        <begin position="160"/>
        <end position="180"/>
    </location>
</feature>
<dbReference type="Pfam" id="PF03929">
    <property type="entry name" value="PepSY_TM"/>
    <property type="match status" value="1"/>
</dbReference>
<keyword evidence="2" id="KW-0472">Membrane</keyword>
<keyword evidence="4" id="KW-1185">Reference proteome</keyword>
<dbReference type="KEGG" id="rpb:RPB_0756"/>
<evidence type="ECO:0000313" key="4">
    <source>
        <dbReference type="Proteomes" id="UP000008809"/>
    </source>
</evidence>
<feature type="transmembrane region" description="Helical" evidence="2">
    <location>
        <begin position="229"/>
        <end position="251"/>
    </location>
</feature>
<dbReference type="HOGENOM" id="CLU_031962_4_0_5"/>
<gene>
    <name evidence="3" type="ordered locus">RPB_0756</name>
</gene>
<dbReference type="Proteomes" id="UP000008809">
    <property type="component" value="Chromosome"/>
</dbReference>
<feature type="compositionally biased region" description="Low complexity" evidence="1">
    <location>
        <begin position="418"/>
        <end position="428"/>
    </location>
</feature>
<evidence type="ECO:0000256" key="2">
    <source>
        <dbReference type="SAM" id="Phobius"/>
    </source>
</evidence>
<dbReference type="STRING" id="316058.RPB_0756"/>
<organism evidence="3 4">
    <name type="scientific">Rhodopseudomonas palustris (strain HaA2)</name>
    <dbReference type="NCBI Taxonomy" id="316058"/>
    <lineage>
        <taxon>Bacteria</taxon>
        <taxon>Pseudomonadati</taxon>
        <taxon>Pseudomonadota</taxon>
        <taxon>Alphaproteobacteria</taxon>
        <taxon>Hyphomicrobiales</taxon>
        <taxon>Nitrobacteraceae</taxon>
        <taxon>Rhodopseudomonas</taxon>
    </lineage>
</organism>
<dbReference type="PANTHER" id="PTHR34219">
    <property type="entry name" value="IRON-REGULATED INNER MEMBRANE PROTEIN-RELATED"/>
    <property type="match status" value="1"/>
</dbReference>
<protein>
    <submittedName>
        <fullName evidence="3">PepSY-associated TM helix</fullName>
    </submittedName>
</protein>
<keyword evidence="2" id="KW-0812">Transmembrane</keyword>
<dbReference type="InterPro" id="IPR005625">
    <property type="entry name" value="PepSY-ass_TM"/>
</dbReference>
<dbReference type="EMBL" id="CP000250">
    <property type="protein sequence ID" value="ABD05467.1"/>
    <property type="molecule type" value="Genomic_DNA"/>
</dbReference>
<dbReference type="PANTHER" id="PTHR34219:SF5">
    <property type="entry name" value="BLR4505 PROTEIN"/>
    <property type="match status" value="1"/>
</dbReference>